<dbReference type="KEGG" id="cre:CHLRE_14g627700v5"/>
<evidence type="ECO:0000256" key="1">
    <source>
        <dbReference type="ARBA" id="ARBA00004508"/>
    </source>
</evidence>
<dbReference type="InParanoid" id="A0A2K3CYG8"/>
<keyword evidence="5" id="KW-0808">Transferase</keyword>
<dbReference type="ExpressionAtlas" id="A0A2K3CYG8">
    <property type="expression patterns" value="baseline"/>
</dbReference>
<dbReference type="GO" id="GO:0010276">
    <property type="term" value="F:phytol kinase activity"/>
    <property type="evidence" value="ECO:0007669"/>
    <property type="project" value="UniProtKB-EC"/>
</dbReference>
<feature type="region of interest" description="Disordered" evidence="18">
    <location>
        <begin position="351"/>
        <end position="371"/>
    </location>
</feature>
<evidence type="ECO:0000313" key="21">
    <source>
        <dbReference type="EMBL" id="PNW73320.1"/>
    </source>
</evidence>
<dbReference type="GO" id="GO:0016301">
    <property type="term" value="F:kinase activity"/>
    <property type="evidence" value="ECO:0000318"/>
    <property type="project" value="GO_Central"/>
</dbReference>
<evidence type="ECO:0000256" key="6">
    <source>
        <dbReference type="ARBA" id="ARBA00022692"/>
    </source>
</evidence>
<evidence type="ECO:0000256" key="14">
    <source>
        <dbReference type="ARBA" id="ARBA00024015"/>
    </source>
</evidence>
<evidence type="ECO:0000313" key="22">
    <source>
        <dbReference type="Proteomes" id="UP000006906"/>
    </source>
</evidence>
<dbReference type="AlphaFoldDB" id="A0A2K3CYG8"/>
<dbReference type="PROSITE" id="PS50865">
    <property type="entry name" value="ZF_MYND_2"/>
    <property type="match status" value="1"/>
</dbReference>
<keyword evidence="22" id="KW-1185">Reference proteome</keyword>
<dbReference type="RefSeq" id="XP_042916990.1">
    <property type="nucleotide sequence ID" value="XM_043070317.1"/>
</dbReference>
<feature type="region of interest" description="Disordered" evidence="18">
    <location>
        <begin position="753"/>
        <end position="807"/>
    </location>
</feature>
<evidence type="ECO:0000256" key="3">
    <source>
        <dbReference type="ARBA" id="ARBA00022528"/>
    </source>
</evidence>
<comment type="similarity">
    <text evidence="2">Belongs to the polyprenol kinase family.</text>
</comment>
<keyword evidence="6" id="KW-0812">Transmembrane</keyword>
<dbReference type="STRING" id="3055.A0A2K3CYG8"/>
<dbReference type="InterPro" id="IPR016166">
    <property type="entry name" value="FAD-bd_PCMH"/>
</dbReference>
<proteinExistence type="inferred from homology"/>
<dbReference type="GO" id="GO:0009507">
    <property type="term" value="C:chloroplast"/>
    <property type="evidence" value="ECO:0007669"/>
    <property type="project" value="UniProtKB-SubCell"/>
</dbReference>
<dbReference type="InterPro" id="IPR039606">
    <property type="entry name" value="Phytol/farnesol_kinase"/>
</dbReference>
<feature type="compositionally biased region" description="Low complexity" evidence="18">
    <location>
        <begin position="969"/>
        <end position="981"/>
    </location>
</feature>
<dbReference type="EC" id="2.7.1.182" evidence="15"/>
<evidence type="ECO:0000256" key="16">
    <source>
        <dbReference type="ARBA" id="ARBA00048889"/>
    </source>
</evidence>
<keyword evidence="7" id="KW-0479">Metal-binding</keyword>
<keyword evidence="12" id="KW-1133">Transmembrane helix</keyword>
<accession>A0A2K3CYG8</accession>
<evidence type="ECO:0000256" key="7">
    <source>
        <dbReference type="ARBA" id="ARBA00022723"/>
    </source>
</evidence>
<dbReference type="EMBL" id="CM008975">
    <property type="protein sequence ID" value="PNW73320.1"/>
    <property type="molecule type" value="Genomic_DNA"/>
</dbReference>
<dbReference type="InterPro" id="IPR002893">
    <property type="entry name" value="Znf_MYND"/>
</dbReference>
<feature type="region of interest" description="Disordered" evidence="18">
    <location>
        <begin position="953"/>
        <end position="981"/>
    </location>
</feature>
<dbReference type="GO" id="GO:0071949">
    <property type="term" value="F:FAD binding"/>
    <property type="evidence" value="ECO:0007669"/>
    <property type="project" value="InterPro"/>
</dbReference>
<feature type="domain" description="FAD-binding PCMH-type" evidence="20">
    <location>
        <begin position="396"/>
        <end position="590"/>
    </location>
</feature>
<evidence type="ECO:0000259" key="19">
    <source>
        <dbReference type="PROSITE" id="PS50865"/>
    </source>
</evidence>
<feature type="domain" description="MYND-type" evidence="19">
    <location>
        <begin position="1208"/>
        <end position="1262"/>
    </location>
</feature>
<dbReference type="GeneID" id="66056300"/>
<keyword evidence="13" id="KW-0472">Membrane</keyword>
<organism evidence="21 22">
    <name type="scientific">Chlamydomonas reinhardtii</name>
    <name type="common">Chlamydomonas smithii</name>
    <dbReference type="NCBI Taxonomy" id="3055"/>
    <lineage>
        <taxon>Eukaryota</taxon>
        <taxon>Viridiplantae</taxon>
        <taxon>Chlorophyta</taxon>
        <taxon>core chlorophytes</taxon>
        <taxon>Chlorophyceae</taxon>
        <taxon>CS clade</taxon>
        <taxon>Chlamydomonadales</taxon>
        <taxon>Chlamydomonadaceae</taxon>
        <taxon>Chlamydomonas</taxon>
    </lineage>
</organism>
<dbReference type="PANTHER" id="PTHR32523">
    <property type="entry name" value="PHYTOL KINASE 1, CHLOROPLASTIC"/>
    <property type="match status" value="1"/>
</dbReference>
<keyword evidence="10" id="KW-0862">Zinc</keyword>
<comment type="subcellular location">
    <subcellularLocation>
        <location evidence="1">Plastid</location>
        <location evidence="1">Chloroplast membrane</location>
        <topology evidence="1">Multi-pass membrane protein</topology>
    </subcellularLocation>
</comment>
<dbReference type="GO" id="GO:0016020">
    <property type="term" value="C:membrane"/>
    <property type="evidence" value="ECO:0007669"/>
    <property type="project" value="UniProtKB-SubCell"/>
</dbReference>
<dbReference type="Gene3D" id="6.10.140.2220">
    <property type="match status" value="1"/>
</dbReference>
<feature type="compositionally biased region" description="Low complexity" evidence="18">
    <location>
        <begin position="755"/>
        <end position="806"/>
    </location>
</feature>
<comment type="catalytic activity">
    <reaction evidence="16">
        <text>phytol + CTP = phytyl phosphate + CDP + H(+)</text>
        <dbReference type="Rhea" id="RHEA:38055"/>
        <dbReference type="ChEBI" id="CHEBI:15378"/>
        <dbReference type="ChEBI" id="CHEBI:17327"/>
        <dbReference type="ChEBI" id="CHEBI:37563"/>
        <dbReference type="ChEBI" id="CHEBI:58069"/>
        <dbReference type="ChEBI" id="CHEBI:75483"/>
        <dbReference type="EC" id="2.7.1.182"/>
    </reaction>
</comment>
<gene>
    <name evidence="21" type="ORF">CHLRE_14g627700v5</name>
</gene>
<dbReference type="PANTHER" id="PTHR32523:SF8">
    <property type="entry name" value="DOLICHOL KINASE"/>
    <property type="match status" value="1"/>
</dbReference>
<evidence type="ECO:0000256" key="11">
    <source>
        <dbReference type="ARBA" id="ARBA00022946"/>
    </source>
</evidence>
<dbReference type="Proteomes" id="UP000006906">
    <property type="component" value="Chromosome 14"/>
</dbReference>
<comment type="pathway">
    <text evidence="14">Cofactor biosynthesis; tocopherol biosynthesis.</text>
</comment>
<keyword evidence="9" id="KW-0418">Kinase</keyword>
<evidence type="ECO:0000256" key="5">
    <source>
        <dbReference type="ARBA" id="ARBA00022679"/>
    </source>
</evidence>
<keyword evidence="8 17" id="KW-0863">Zinc-finger</keyword>
<evidence type="ECO:0000256" key="12">
    <source>
        <dbReference type="ARBA" id="ARBA00022989"/>
    </source>
</evidence>
<evidence type="ECO:0000256" key="17">
    <source>
        <dbReference type="PROSITE-ProRule" id="PRU00134"/>
    </source>
</evidence>
<keyword evidence="4" id="KW-0934">Plastid</keyword>
<feature type="compositionally biased region" description="Gly residues" evidence="18">
    <location>
        <begin position="154"/>
        <end position="178"/>
    </location>
</feature>
<evidence type="ECO:0000256" key="4">
    <source>
        <dbReference type="ARBA" id="ARBA00022640"/>
    </source>
</evidence>
<evidence type="ECO:0000256" key="13">
    <source>
        <dbReference type="ARBA" id="ARBA00023136"/>
    </source>
</evidence>
<evidence type="ECO:0000256" key="10">
    <source>
        <dbReference type="ARBA" id="ARBA00022833"/>
    </source>
</evidence>
<evidence type="ECO:0000256" key="18">
    <source>
        <dbReference type="SAM" id="MobiDB-lite"/>
    </source>
</evidence>
<dbReference type="Pfam" id="PF01753">
    <property type="entry name" value="zf-MYND"/>
    <property type="match status" value="1"/>
</dbReference>
<evidence type="ECO:0000256" key="2">
    <source>
        <dbReference type="ARBA" id="ARBA00010794"/>
    </source>
</evidence>
<dbReference type="SUPFAM" id="SSF144232">
    <property type="entry name" value="HIT/MYND zinc finger-like"/>
    <property type="match status" value="1"/>
</dbReference>
<keyword evidence="11" id="KW-0809">Transit peptide</keyword>
<sequence length="1272" mass="129560">MRRGRNSGDGQGSSAHSSRINRIIENLEYFASLRESSQAVGAQVTAFSQARAGALTPADWKAADGSHGRLIVSLVGAHVWAARALAARALELDIEHMDALDVFVGTQNLADTLVNLMPAEERKLLALAFIRADTLSLHARLLARVARGSADGDGSNGGGGSGGGSSGSGDSGGSGTGRGATSAAMTAAQRAAAMIRVQLLVLNAASSMLRMLLLCRDAFIELRAALLRTQLFEHISAALLSAAAVTVTGALTNMDANWGSLLTCASIVGSCINLLIQGIGQVEDYKKQETPQWQPETVGGGAPAPRQPLTQVIELEMVRQLLGGRCLQACAVWMTRVVEATFREGSAASSAAAPGQAGVQDPAGQALGSGHGAAGSGAAAAAAGAAAATTAAPAAGGSGAPQRWRPEAAGDAVAVCRALVRPALPLALVTQNTNAYIVPAAYALAISARECPIRLALTPPLRWDAIAAGVDTGAGVGGVCAQEQQQQVLCAPDAEGAPTPAAAAGAAAASPAGAGAAAVAASARLQAPSRSAGPEAAAVERTRAVNTYDVLYGAVGAMSAGRNTNVDLQDRGIFGTMWMLVSLLVRLLCKLRPRQAAARLAGLWRVLLCELEVARFMYVVAAEVGLLLRLQLEEGPRSSTTAVAPASASPAAYAAPAAVAATPHPAEHAFTPSFSLRCALAAGLLPCLEALLRKPQEEWPEAYATGGSSDWVLWSLFVESGVWPLVLAHAPAAQVASLVATLTAAVRRLRHGHRSQAAAAGGRSSGRTSGGSSNRGGDTTGSSTSGDGGASSSAAPAPGTHAAGADINGPDMEAWRLGFGGLAGRLTNLLGQSVHARTQVFKVDGGALETPGSQAQALAQGQLEQAQEPTTAAVGAAGGPCLRPSAYSPAAEQLRLLMSLCVWQWLPQVLFLAKSHLLDSEGFWQYLQDVAAHQLSVAVLHALRAQQHAAGAAGGASGADGADGKHDSSSSLGNSGTFNSTSGSSGCCVIPAAQAAESWRAFLHSQELDAEGFLAALLRHVGNPSRYNDEYWSAHLLTAIGAWDPHMLVRAAIAAAAVDGGSSSSGSSSSSISAAAIVSGARVFVERYQRRDRVWSAWPLPELFDFVAAAVEQPSPAPGAGGVGTERPAAERPLPNRWRELQAVFVASCASVTTVVNLMSPAEVQARLRRLPVPVATAVTGNTTSGSSTTGAAATAAATAEAGSERGVVLCGNPACANTDGPSALFPASGGKTCARCKAVWYCCGACQLAHWQQRGGHREACSKAQGQAQGW</sequence>
<dbReference type="OrthoDB" id="5855668at2759"/>
<evidence type="ECO:0000259" key="20">
    <source>
        <dbReference type="PROSITE" id="PS51387"/>
    </source>
</evidence>
<evidence type="ECO:0000256" key="15">
    <source>
        <dbReference type="ARBA" id="ARBA00039024"/>
    </source>
</evidence>
<dbReference type="PROSITE" id="PS51387">
    <property type="entry name" value="FAD_PCMH"/>
    <property type="match status" value="1"/>
</dbReference>
<keyword evidence="3" id="KW-0150">Chloroplast</keyword>
<protein>
    <recommendedName>
        <fullName evidence="15">phytol kinase</fullName>
        <ecNumber evidence="15">2.7.1.182</ecNumber>
    </recommendedName>
</protein>
<evidence type="ECO:0000256" key="8">
    <source>
        <dbReference type="ARBA" id="ARBA00022771"/>
    </source>
</evidence>
<reference evidence="21 22" key="1">
    <citation type="journal article" date="2007" name="Science">
        <title>The Chlamydomonas genome reveals the evolution of key animal and plant functions.</title>
        <authorList>
            <person name="Merchant S.S."/>
            <person name="Prochnik S.E."/>
            <person name="Vallon O."/>
            <person name="Harris E.H."/>
            <person name="Karpowicz S.J."/>
            <person name="Witman G.B."/>
            <person name="Terry A."/>
            <person name="Salamov A."/>
            <person name="Fritz-Laylin L.K."/>
            <person name="Marechal-Drouard L."/>
            <person name="Marshall W.F."/>
            <person name="Qu L.H."/>
            <person name="Nelson D.R."/>
            <person name="Sanderfoot A.A."/>
            <person name="Spalding M.H."/>
            <person name="Kapitonov V.V."/>
            <person name="Ren Q."/>
            <person name="Ferris P."/>
            <person name="Lindquist E."/>
            <person name="Shapiro H."/>
            <person name="Lucas S.M."/>
            <person name="Grimwood J."/>
            <person name="Schmutz J."/>
            <person name="Cardol P."/>
            <person name="Cerutti H."/>
            <person name="Chanfreau G."/>
            <person name="Chen C.L."/>
            <person name="Cognat V."/>
            <person name="Croft M.T."/>
            <person name="Dent R."/>
            <person name="Dutcher S."/>
            <person name="Fernandez E."/>
            <person name="Fukuzawa H."/>
            <person name="Gonzalez-Ballester D."/>
            <person name="Gonzalez-Halphen D."/>
            <person name="Hallmann A."/>
            <person name="Hanikenne M."/>
            <person name="Hippler M."/>
            <person name="Inwood W."/>
            <person name="Jabbari K."/>
            <person name="Kalanon M."/>
            <person name="Kuras R."/>
            <person name="Lefebvre P.A."/>
            <person name="Lemaire S.D."/>
            <person name="Lobanov A.V."/>
            <person name="Lohr M."/>
            <person name="Manuell A."/>
            <person name="Meier I."/>
            <person name="Mets L."/>
            <person name="Mittag M."/>
            <person name="Mittelmeier T."/>
            <person name="Moroney J.V."/>
            <person name="Moseley J."/>
            <person name="Napoli C."/>
            <person name="Nedelcu A.M."/>
            <person name="Niyogi K."/>
            <person name="Novoselov S.V."/>
            <person name="Paulsen I.T."/>
            <person name="Pazour G."/>
            <person name="Purton S."/>
            <person name="Ral J.P."/>
            <person name="Riano-Pachon D.M."/>
            <person name="Riekhof W."/>
            <person name="Rymarquis L."/>
            <person name="Schroda M."/>
            <person name="Stern D."/>
            <person name="Umen J."/>
            <person name="Willows R."/>
            <person name="Wilson N."/>
            <person name="Zimmer S.L."/>
            <person name="Allmer J."/>
            <person name="Balk J."/>
            <person name="Bisova K."/>
            <person name="Chen C.J."/>
            <person name="Elias M."/>
            <person name="Gendler K."/>
            <person name="Hauser C."/>
            <person name="Lamb M.R."/>
            <person name="Ledford H."/>
            <person name="Long J.C."/>
            <person name="Minagawa J."/>
            <person name="Page M.D."/>
            <person name="Pan J."/>
            <person name="Pootakham W."/>
            <person name="Roje S."/>
            <person name="Rose A."/>
            <person name="Stahlberg E."/>
            <person name="Terauchi A.M."/>
            <person name="Yang P."/>
            <person name="Ball S."/>
            <person name="Bowler C."/>
            <person name="Dieckmann C.L."/>
            <person name="Gladyshev V.N."/>
            <person name="Green P."/>
            <person name="Jorgensen R."/>
            <person name="Mayfield S."/>
            <person name="Mueller-Roeber B."/>
            <person name="Rajamani S."/>
            <person name="Sayre R.T."/>
            <person name="Brokstein P."/>
            <person name="Dubchak I."/>
            <person name="Goodstein D."/>
            <person name="Hornick L."/>
            <person name="Huang Y.W."/>
            <person name="Jhaveri J."/>
            <person name="Luo Y."/>
            <person name="Martinez D."/>
            <person name="Ngau W.C."/>
            <person name="Otillar B."/>
            <person name="Poliakov A."/>
            <person name="Porter A."/>
            <person name="Szajkowski L."/>
            <person name="Werner G."/>
            <person name="Zhou K."/>
            <person name="Grigoriev I.V."/>
            <person name="Rokhsar D.S."/>
            <person name="Grossman A.R."/>
        </authorList>
    </citation>
    <scope>NUCLEOTIDE SEQUENCE [LARGE SCALE GENOMIC DNA]</scope>
    <source>
        <strain evidence="22">CC-503</strain>
    </source>
</reference>
<name>A0A2K3CYG8_CHLRE</name>
<feature type="region of interest" description="Disordered" evidence="18">
    <location>
        <begin position="149"/>
        <end position="180"/>
    </location>
</feature>
<dbReference type="GO" id="GO:0008270">
    <property type="term" value="F:zinc ion binding"/>
    <property type="evidence" value="ECO:0007669"/>
    <property type="project" value="UniProtKB-KW"/>
</dbReference>
<evidence type="ECO:0000256" key="9">
    <source>
        <dbReference type="ARBA" id="ARBA00022777"/>
    </source>
</evidence>
<dbReference type="Gramene" id="PNW73320">
    <property type="protein sequence ID" value="PNW73320"/>
    <property type="gene ID" value="CHLRE_14g627700v5"/>
</dbReference>